<dbReference type="Pfam" id="PF03179">
    <property type="entry name" value="V-ATPase_G"/>
    <property type="match status" value="1"/>
</dbReference>
<keyword evidence="3" id="KW-0375">Hydrogen ion transport</keyword>
<evidence type="ECO:0000313" key="5">
    <source>
        <dbReference type="EnsemblMetazoa" id="XP_029341421.1"/>
    </source>
</evidence>
<dbReference type="GO" id="GO:0016471">
    <property type="term" value="C:vacuolar proton-transporting V-type ATPase complex"/>
    <property type="evidence" value="ECO:0007669"/>
    <property type="project" value="InterPro"/>
</dbReference>
<evidence type="ECO:0008006" key="7">
    <source>
        <dbReference type="Google" id="ProtNLM"/>
    </source>
</evidence>
<proteinExistence type="inferred from homology"/>
<dbReference type="OrthoDB" id="250802at2759"/>
<organism evidence="5 6">
    <name type="scientific">Acyrthosiphon pisum</name>
    <name type="common">Pea aphid</name>
    <dbReference type="NCBI Taxonomy" id="7029"/>
    <lineage>
        <taxon>Eukaryota</taxon>
        <taxon>Metazoa</taxon>
        <taxon>Ecdysozoa</taxon>
        <taxon>Arthropoda</taxon>
        <taxon>Hexapoda</taxon>
        <taxon>Insecta</taxon>
        <taxon>Pterygota</taxon>
        <taxon>Neoptera</taxon>
        <taxon>Paraneoptera</taxon>
        <taxon>Hemiptera</taxon>
        <taxon>Sternorrhyncha</taxon>
        <taxon>Aphidomorpha</taxon>
        <taxon>Aphidoidea</taxon>
        <taxon>Aphididae</taxon>
        <taxon>Macrosiphini</taxon>
        <taxon>Acyrthosiphon</taxon>
    </lineage>
</organism>
<dbReference type="Gene3D" id="1.20.5.2950">
    <property type="match status" value="1"/>
</dbReference>
<comment type="similarity">
    <text evidence="1">Belongs to the V-ATPase G subunit family.</text>
</comment>
<reference evidence="6" key="1">
    <citation type="submission" date="2010-06" db="EMBL/GenBank/DDBJ databases">
        <authorList>
            <person name="Jiang H."/>
            <person name="Abraham K."/>
            <person name="Ali S."/>
            <person name="Alsbrooks S.L."/>
            <person name="Anim B.N."/>
            <person name="Anosike U.S."/>
            <person name="Attaway T."/>
            <person name="Bandaranaike D.P."/>
            <person name="Battles P.K."/>
            <person name="Bell S.N."/>
            <person name="Bell A.V."/>
            <person name="Beltran B."/>
            <person name="Bickham C."/>
            <person name="Bustamante Y."/>
            <person name="Caleb T."/>
            <person name="Canada A."/>
            <person name="Cardenas V."/>
            <person name="Carter K."/>
            <person name="Chacko J."/>
            <person name="Chandrabose M.N."/>
            <person name="Chavez D."/>
            <person name="Chavez A."/>
            <person name="Chen L."/>
            <person name="Chu H.-S."/>
            <person name="Claassen K.J."/>
            <person name="Cockrell R."/>
            <person name="Collins M."/>
            <person name="Cooper J.A."/>
            <person name="Cree A."/>
            <person name="Curry S.M."/>
            <person name="Da Y."/>
            <person name="Dao M.D."/>
            <person name="Das B."/>
            <person name="Davila M.-L."/>
            <person name="Davy-Carroll L."/>
            <person name="Denson S."/>
            <person name="Dinh H."/>
            <person name="Ebong V.E."/>
            <person name="Edwards J.R."/>
            <person name="Egan A."/>
            <person name="El-Daye J."/>
            <person name="Escobedo L."/>
            <person name="Fernandez S."/>
            <person name="Fernando P.R."/>
            <person name="Flagg N."/>
            <person name="Forbes L.D."/>
            <person name="Fowler R.G."/>
            <person name="Fu Q."/>
            <person name="Gabisi R.A."/>
            <person name="Ganer J."/>
            <person name="Garbino Pronczuk A."/>
            <person name="Garcia R.M."/>
            <person name="Garner T."/>
            <person name="Garrett T.E."/>
            <person name="Gonzalez D.A."/>
            <person name="Hamid H."/>
            <person name="Hawkins E.S."/>
            <person name="Hirani K."/>
            <person name="Hogues M.E."/>
            <person name="Hollins B."/>
            <person name="Hsiao C.-H."/>
            <person name="Jabil R."/>
            <person name="James M.L."/>
            <person name="Jhangiani S.N."/>
            <person name="Johnson B."/>
            <person name="Johnson Q."/>
            <person name="Joshi V."/>
            <person name="Kalu J.B."/>
            <person name="Kam C."/>
            <person name="Kashfia A."/>
            <person name="Keebler J."/>
            <person name="Kisamo H."/>
            <person name="Kovar C.L."/>
            <person name="Lago L.A."/>
            <person name="Lai C.-Y."/>
            <person name="Laidlaw J."/>
            <person name="Lara F."/>
            <person name="Le T.-K."/>
            <person name="Lee S.L."/>
            <person name="Legall F.H."/>
            <person name="Lemon S.J."/>
            <person name="Lewis L.R."/>
            <person name="Li B."/>
            <person name="Liu Y."/>
            <person name="Liu Y.-S."/>
            <person name="Lopez J."/>
            <person name="Lozado R.J."/>
            <person name="Lu J."/>
            <person name="Madu R.C."/>
            <person name="Maheshwari M."/>
            <person name="Maheshwari R."/>
            <person name="Malloy K."/>
            <person name="Martinez E."/>
            <person name="Mathew T."/>
            <person name="Mercado I.C."/>
            <person name="Mercado C."/>
            <person name="Meyer B."/>
            <person name="Montgomery K."/>
            <person name="Morgan M.B."/>
            <person name="Munidasa M."/>
            <person name="Nazareth L.V."/>
            <person name="Nelson J."/>
            <person name="Ng B.M."/>
            <person name="Nguyen N.B."/>
            <person name="Nguyen P.Q."/>
            <person name="Nguyen T."/>
            <person name="Obregon M."/>
            <person name="Okwuonu G.O."/>
            <person name="Onwere C.G."/>
            <person name="Orozco G."/>
            <person name="Parra A."/>
            <person name="Patel S."/>
            <person name="Patil S."/>
            <person name="Perez A."/>
            <person name="Perez Y."/>
            <person name="Pham C."/>
            <person name="Primus E.L."/>
            <person name="Pu L.-L."/>
            <person name="Puazo M."/>
            <person name="Qin X."/>
            <person name="Quiroz J.B."/>
            <person name="Reese J."/>
            <person name="Richards S."/>
            <person name="Rives C.M."/>
            <person name="Robberts R."/>
            <person name="Ruiz S.J."/>
            <person name="Ruiz M.J."/>
            <person name="Santibanez J."/>
            <person name="Schneider B.W."/>
            <person name="Sisson I."/>
            <person name="Smith M."/>
            <person name="Sodergren E."/>
            <person name="Song X.-Z."/>
            <person name="Song B.B."/>
            <person name="Summersgill H."/>
            <person name="Thelus R."/>
            <person name="Thornton R.D."/>
            <person name="Trejos Z.Y."/>
            <person name="Usmani K."/>
            <person name="Vattathil S."/>
            <person name="Villasana D."/>
            <person name="Walker D.L."/>
            <person name="Wang S."/>
            <person name="Wang K."/>
            <person name="White C.S."/>
            <person name="Williams A.C."/>
            <person name="Williamson J."/>
            <person name="Wilson K."/>
            <person name="Woghiren I.O."/>
            <person name="Woodworth J.R."/>
            <person name="Worley K.C."/>
            <person name="Wright R.A."/>
            <person name="Wu W."/>
            <person name="Young L."/>
            <person name="Zhang L."/>
            <person name="Zhang J."/>
            <person name="Zhu Y."/>
            <person name="Muzny D.M."/>
            <person name="Weinstock G."/>
            <person name="Gibbs R.A."/>
        </authorList>
    </citation>
    <scope>NUCLEOTIDE SEQUENCE [LARGE SCALE GENOMIC DNA]</scope>
    <source>
        <strain evidence="6">LSR1</strain>
    </source>
</reference>
<dbReference type="GO" id="GO:0046961">
    <property type="term" value="F:proton-transporting ATPase activity, rotational mechanism"/>
    <property type="evidence" value="ECO:0007669"/>
    <property type="project" value="InterPro"/>
</dbReference>
<accession>A0A8R2NLM9</accession>
<dbReference type="AlphaFoldDB" id="A0A8R2NLM9"/>
<protein>
    <recommendedName>
        <fullName evidence="7">V-type proton ATPase subunit G</fullName>
    </recommendedName>
</protein>
<reference evidence="5" key="2">
    <citation type="submission" date="2022-06" db="UniProtKB">
        <authorList>
            <consortium name="EnsemblMetazoa"/>
        </authorList>
    </citation>
    <scope>IDENTIFICATION</scope>
</reference>
<evidence type="ECO:0000256" key="4">
    <source>
        <dbReference type="ARBA" id="ARBA00023065"/>
    </source>
</evidence>
<dbReference type="GeneID" id="115033272"/>
<dbReference type="KEGG" id="api:115033272"/>
<evidence type="ECO:0000256" key="1">
    <source>
        <dbReference type="ARBA" id="ARBA00010066"/>
    </source>
</evidence>
<dbReference type="EnsemblMetazoa" id="XM_029485561.1">
    <property type="protein sequence ID" value="XP_029341421.1"/>
    <property type="gene ID" value="LOC115033272"/>
</dbReference>
<dbReference type="InterPro" id="IPR005124">
    <property type="entry name" value="V-ATPase_G"/>
</dbReference>
<keyword evidence="4" id="KW-0406">Ion transport</keyword>
<keyword evidence="2" id="KW-0813">Transport</keyword>
<sequence>MGFREDVAARIDADTKIKIEEMNKAVIVNKQAVIDQILELVYDIKPELHKNFKATANKE</sequence>
<evidence type="ECO:0000256" key="3">
    <source>
        <dbReference type="ARBA" id="ARBA00022781"/>
    </source>
</evidence>
<dbReference type="Proteomes" id="UP000007819">
    <property type="component" value="Chromosome X"/>
</dbReference>
<name>A0A8R2NLM9_ACYPI</name>
<evidence type="ECO:0000313" key="6">
    <source>
        <dbReference type="Proteomes" id="UP000007819"/>
    </source>
</evidence>
<keyword evidence="6" id="KW-1185">Reference proteome</keyword>
<evidence type="ECO:0000256" key="2">
    <source>
        <dbReference type="ARBA" id="ARBA00022448"/>
    </source>
</evidence>
<dbReference type="RefSeq" id="XP_029341421.1">
    <property type="nucleotide sequence ID" value="XM_029485561.1"/>
</dbReference>